<dbReference type="PANTHER" id="PTHR46599">
    <property type="entry name" value="PIGGYBAC TRANSPOSABLE ELEMENT-DERIVED PROTEIN 4"/>
    <property type="match status" value="1"/>
</dbReference>
<feature type="domain" description="PiggyBac transposable element-derived protein" evidence="1">
    <location>
        <begin position="1"/>
        <end position="122"/>
    </location>
</feature>
<organism evidence="2">
    <name type="scientific">Clastoptera arizonana</name>
    <name type="common">Arizona spittle bug</name>
    <dbReference type="NCBI Taxonomy" id="38151"/>
    <lineage>
        <taxon>Eukaryota</taxon>
        <taxon>Metazoa</taxon>
        <taxon>Ecdysozoa</taxon>
        <taxon>Arthropoda</taxon>
        <taxon>Hexapoda</taxon>
        <taxon>Insecta</taxon>
        <taxon>Pterygota</taxon>
        <taxon>Neoptera</taxon>
        <taxon>Paraneoptera</taxon>
        <taxon>Hemiptera</taxon>
        <taxon>Auchenorrhyncha</taxon>
        <taxon>Cercopoidea</taxon>
        <taxon>Clastopteridae</taxon>
        <taxon>Clastoptera</taxon>
    </lineage>
</organism>
<dbReference type="PANTHER" id="PTHR46599:SF6">
    <property type="entry name" value="DUAL SPECIFICITY PHOSPHATASE 26"/>
    <property type="match status" value="1"/>
</dbReference>
<dbReference type="Pfam" id="PF13843">
    <property type="entry name" value="DDE_Tnp_1_7"/>
    <property type="match status" value="1"/>
</dbReference>
<dbReference type="InterPro" id="IPR029526">
    <property type="entry name" value="PGBD"/>
</dbReference>
<dbReference type="EMBL" id="GEDC01028907">
    <property type="protein sequence ID" value="JAS08391.1"/>
    <property type="molecule type" value="Transcribed_RNA"/>
</dbReference>
<protein>
    <recommendedName>
        <fullName evidence="1">PiggyBac transposable element-derived protein domain-containing protein</fullName>
    </recommendedName>
</protein>
<evidence type="ECO:0000313" key="2">
    <source>
        <dbReference type="EMBL" id="JAS08391.1"/>
    </source>
</evidence>
<name>A0A1B6C4G3_9HEMI</name>
<gene>
    <name evidence="2" type="ORF">g.4885</name>
</gene>
<reference evidence="2" key="1">
    <citation type="submission" date="2015-12" db="EMBL/GenBank/DDBJ databases">
        <title>De novo transcriptome assembly of four potential Pierce s Disease insect vectors from Arizona vineyards.</title>
        <authorList>
            <person name="Tassone E.E."/>
        </authorList>
    </citation>
    <scope>NUCLEOTIDE SEQUENCE</scope>
</reference>
<sequence length="124" mass="14464">MSLRRFHFLLQSIRFDNIIVRPARRALDKLAAFRNVFDLFNRNCVNNYVLSSFATIDEQLVAFCGRCPFRQFMKSKPAKYGIKIFTITDAKMFYVHNMEVYVGNQPGNSPFVKSNKPKDVVLFL</sequence>
<evidence type="ECO:0000259" key="1">
    <source>
        <dbReference type="Pfam" id="PF13843"/>
    </source>
</evidence>
<proteinExistence type="predicted"/>
<accession>A0A1B6C4G3</accession>
<dbReference type="AlphaFoldDB" id="A0A1B6C4G3"/>